<evidence type="ECO:0000259" key="1">
    <source>
        <dbReference type="Pfam" id="PF00534"/>
    </source>
</evidence>
<feature type="domain" description="Glycosyltransferase subfamily 4-like N-terminal" evidence="2">
    <location>
        <begin position="43"/>
        <end position="190"/>
    </location>
</feature>
<name>A0A1F4US91_UNCKA</name>
<dbReference type="InterPro" id="IPR050194">
    <property type="entry name" value="Glycosyltransferase_grp1"/>
</dbReference>
<evidence type="ECO:0000313" key="3">
    <source>
        <dbReference type="EMBL" id="OGC47043.1"/>
    </source>
</evidence>
<dbReference type="GO" id="GO:0016757">
    <property type="term" value="F:glycosyltransferase activity"/>
    <property type="evidence" value="ECO:0007669"/>
    <property type="project" value="InterPro"/>
</dbReference>
<dbReference type="STRING" id="1802617.A2886_03085"/>
<accession>A0A1F4US91</accession>
<dbReference type="Pfam" id="PF00534">
    <property type="entry name" value="Glycos_transf_1"/>
    <property type="match status" value="1"/>
</dbReference>
<dbReference type="InterPro" id="IPR028098">
    <property type="entry name" value="Glyco_trans_4-like_N"/>
</dbReference>
<reference evidence="3 4" key="1">
    <citation type="journal article" date="2016" name="Nat. Commun.">
        <title>Thousands of microbial genomes shed light on interconnected biogeochemical processes in an aquifer system.</title>
        <authorList>
            <person name="Anantharaman K."/>
            <person name="Brown C.T."/>
            <person name="Hug L.A."/>
            <person name="Sharon I."/>
            <person name="Castelle C.J."/>
            <person name="Probst A.J."/>
            <person name="Thomas B.C."/>
            <person name="Singh A."/>
            <person name="Wilkins M.J."/>
            <person name="Karaoz U."/>
            <person name="Brodie E.L."/>
            <person name="Williams K.H."/>
            <person name="Hubbard S.S."/>
            <person name="Banfield J.F."/>
        </authorList>
    </citation>
    <scope>NUCLEOTIDE SEQUENCE [LARGE SCALE GENOMIC DNA]</scope>
</reference>
<sequence length="460" mass="52754">MIKVLILSHSSELAGAERSMLDLFDYWSKKNLVKPHLIIRRPVKNLAKELRKRGWSYTTLYYTNWSDRTPLEKRTAEAMYRDTLYNGKAILDIEELIQKIKPDVVMTNTIVSPWAAVAAYFQKVPHIWFVREYGDIDHRHIFELGREKMLEDIDTMSSLVVTNSMTLAHHIQQYMSDNKITTLYTPFDLELLRRKSLQKAKNPFIDQQSLKLIITGRIDPSKGQAEAAEAAGRLIQAGHDVELCVIGKPTDAEDAKSLYEIIKQYELQDRVHLVGHQSNPLAILKYADVGIMASKQEAFGRVTFEYMTIGLPVVGAASGATPELIDDARNGYLYEPGSIDSLVEKLMNYAKDRSLIKKHGQAAQAKAEKMMKGSHNADTLFDKISAIVNKKGLYYPQTLNFAHRWLEYPTIARRYIKDSGAISLKRLVYSRLRHRAKWMYLTTSRVYDFIRRGFRRSSSL</sequence>
<dbReference type="PANTHER" id="PTHR45947:SF3">
    <property type="entry name" value="SULFOQUINOVOSYL TRANSFERASE SQD2"/>
    <property type="match status" value="1"/>
</dbReference>
<feature type="domain" description="Glycosyl transferase family 1" evidence="1">
    <location>
        <begin position="202"/>
        <end position="364"/>
    </location>
</feature>
<evidence type="ECO:0000259" key="2">
    <source>
        <dbReference type="Pfam" id="PF13439"/>
    </source>
</evidence>
<evidence type="ECO:0008006" key="5">
    <source>
        <dbReference type="Google" id="ProtNLM"/>
    </source>
</evidence>
<dbReference type="Pfam" id="PF13439">
    <property type="entry name" value="Glyco_transf_4"/>
    <property type="match status" value="1"/>
</dbReference>
<dbReference type="Proteomes" id="UP000176608">
    <property type="component" value="Unassembled WGS sequence"/>
</dbReference>
<proteinExistence type="predicted"/>
<dbReference type="Gene3D" id="3.40.50.2000">
    <property type="entry name" value="Glycogen Phosphorylase B"/>
    <property type="match status" value="2"/>
</dbReference>
<organism evidence="3 4">
    <name type="scientific">candidate division WWE3 bacterium RIFCSPHIGHO2_01_FULL_42_13</name>
    <dbReference type="NCBI Taxonomy" id="1802617"/>
    <lineage>
        <taxon>Bacteria</taxon>
        <taxon>Katanobacteria</taxon>
    </lineage>
</organism>
<gene>
    <name evidence="3" type="ORF">A2886_03085</name>
</gene>
<evidence type="ECO:0000313" key="4">
    <source>
        <dbReference type="Proteomes" id="UP000176608"/>
    </source>
</evidence>
<dbReference type="EMBL" id="MEVA01000017">
    <property type="protein sequence ID" value="OGC47043.1"/>
    <property type="molecule type" value="Genomic_DNA"/>
</dbReference>
<dbReference type="InterPro" id="IPR001296">
    <property type="entry name" value="Glyco_trans_1"/>
</dbReference>
<protein>
    <recommendedName>
        <fullName evidence="5">Glycosyl transferase family 1 domain-containing protein</fullName>
    </recommendedName>
</protein>
<dbReference type="AlphaFoldDB" id="A0A1F4US91"/>
<dbReference type="PANTHER" id="PTHR45947">
    <property type="entry name" value="SULFOQUINOVOSYL TRANSFERASE SQD2"/>
    <property type="match status" value="1"/>
</dbReference>
<dbReference type="SUPFAM" id="SSF53756">
    <property type="entry name" value="UDP-Glycosyltransferase/glycogen phosphorylase"/>
    <property type="match status" value="1"/>
</dbReference>
<comment type="caution">
    <text evidence="3">The sequence shown here is derived from an EMBL/GenBank/DDBJ whole genome shotgun (WGS) entry which is preliminary data.</text>
</comment>